<dbReference type="RefSeq" id="WP_173416929.1">
    <property type="nucleotide sequence ID" value="NZ_CP054139.1"/>
</dbReference>
<dbReference type="InterPro" id="IPR025582">
    <property type="entry name" value="YARHG_dom"/>
</dbReference>
<dbReference type="EMBL" id="CP054139">
    <property type="protein sequence ID" value="QKJ32278.1"/>
    <property type="molecule type" value="Genomic_DNA"/>
</dbReference>
<evidence type="ECO:0000256" key="1">
    <source>
        <dbReference type="SAM" id="SignalP"/>
    </source>
</evidence>
<dbReference type="KEGG" id="mmab:HQ865_21785"/>
<dbReference type="SMART" id="SM01324">
    <property type="entry name" value="YARHG"/>
    <property type="match status" value="1"/>
</dbReference>
<dbReference type="AlphaFoldDB" id="A0A7D4UD45"/>
<keyword evidence="4" id="KW-1185">Reference proteome</keyword>
<protein>
    <submittedName>
        <fullName evidence="3">YARHG domain-containing protein</fullName>
    </submittedName>
</protein>
<reference evidence="3 4" key="1">
    <citation type="submission" date="2020-05" db="EMBL/GenBank/DDBJ databases">
        <title>Mucilaginibacter mali sp. nov.</title>
        <authorList>
            <person name="Kim H.S."/>
            <person name="Lee K.C."/>
            <person name="Suh M.K."/>
            <person name="Kim J.-S."/>
            <person name="Han K.-I."/>
            <person name="Eom M.K."/>
            <person name="Shin Y.K."/>
            <person name="Lee J.-S."/>
        </authorList>
    </citation>
    <scope>NUCLEOTIDE SEQUENCE [LARGE SCALE GENOMIC DNA]</scope>
    <source>
        <strain evidence="3 4">G2-14</strain>
    </source>
</reference>
<keyword evidence="1" id="KW-0732">Signal</keyword>
<feature type="domain" description="YARHG" evidence="2">
    <location>
        <begin position="529"/>
        <end position="610"/>
    </location>
</feature>
<proteinExistence type="predicted"/>
<dbReference type="Gene3D" id="1.20.58.1690">
    <property type="match status" value="1"/>
</dbReference>
<feature type="chain" id="PRO_5028865115" evidence="1">
    <location>
        <begin position="22"/>
        <end position="620"/>
    </location>
</feature>
<feature type="signal peptide" evidence="1">
    <location>
        <begin position="1"/>
        <end position="21"/>
    </location>
</feature>
<dbReference type="Pfam" id="PF14903">
    <property type="entry name" value="WG_beta_rep"/>
    <property type="match status" value="1"/>
</dbReference>
<evidence type="ECO:0000313" key="4">
    <source>
        <dbReference type="Proteomes" id="UP000505355"/>
    </source>
</evidence>
<evidence type="ECO:0000259" key="2">
    <source>
        <dbReference type="SMART" id="SM01324"/>
    </source>
</evidence>
<dbReference type="InterPro" id="IPR038434">
    <property type="entry name" value="YARHG_sf"/>
</dbReference>
<accession>A0A7D4UD45</accession>
<name>A0A7D4UD45_9SPHI</name>
<organism evidence="3 4">
    <name type="scientific">Mucilaginibacter mali</name>
    <dbReference type="NCBI Taxonomy" id="2740462"/>
    <lineage>
        <taxon>Bacteria</taxon>
        <taxon>Pseudomonadati</taxon>
        <taxon>Bacteroidota</taxon>
        <taxon>Sphingobacteriia</taxon>
        <taxon>Sphingobacteriales</taxon>
        <taxon>Sphingobacteriaceae</taxon>
        <taxon>Mucilaginibacter</taxon>
    </lineage>
</organism>
<dbReference type="Proteomes" id="UP000505355">
    <property type="component" value="Chromosome"/>
</dbReference>
<dbReference type="InterPro" id="IPR032774">
    <property type="entry name" value="WG_beta_rep"/>
</dbReference>
<evidence type="ECO:0000313" key="3">
    <source>
        <dbReference type="EMBL" id="QKJ32278.1"/>
    </source>
</evidence>
<gene>
    <name evidence="3" type="ORF">HQ865_21785</name>
</gene>
<sequence length="620" mass="71374">MKTKPMLILAAALLCCAAFFARCNRHSVNNEALNSFLNLINLQVQNKQTKSLMQDFAMPKKKDAIRQLINLLCNQTGVSKNSRPIFTVTMNMEANDATVINEKLTKVIIPIKLHRDSIEEQSTTLTFKIKEVANSTFKIVDVDAKDFLGDYIGYENLVRRKTLKDADIYSPQTLAAFKVADKLKAKYDSIPWFQHVDGKTWFFVVKGKFDFYNGMGRDTTHNFKMGLVSPDQKEIIPVDFDLIHNIGATFPNLVEVEKDHKRGFYNLTGEVALPVAYDQIYPLNDDEDLAIVRKGNDYYHWKKGFSLSDADANIKIADYLPRIQAYGRTSKLTEQVMQNVMEHNSRENHGSVYIAPSYMTDWALLPPIQEFKNPLRKNIEYEEVSTLYELQFEGKEDNASWLASAFYSIRDNYIGGRGDLYVHNNVLVINKKNNRVYGHDLLSYLNESEGDGAINGKCNVNSLKPINDSLFEVTIGSSIYRPMYNDRTVDQGTEYHYLVIRNDKLEDLPNNRLFGFTKYVKMDDSYLKGCYEFSDANNKNPSSTDHITPDLLRYMKNEIYAEYKYRFKDKKWAEVFGWDKDQDDKYHDNVDDSLTVIDKYNINFINQKLKSTGGQKLAAK</sequence>